<dbReference type="RefSeq" id="WP_086422931.1">
    <property type="nucleotide sequence ID" value="NZ_NFDE01000057.1"/>
</dbReference>
<comment type="caution">
    <text evidence="1">The sequence shown here is derived from an EMBL/GenBank/DDBJ whole genome shotgun (WGS) entry which is preliminary data.</text>
</comment>
<organism evidence="1 2">
    <name type="scientific">Bacillus wiedmannii</name>
    <dbReference type="NCBI Taxonomy" id="1890302"/>
    <lineage>
        <taxon>Bacteria</taxon>
        <taxon>Bacillati</taxon>
        <taxon>Bacillota</taxon>
        <taxon>Bacilli</taxon>
        <taxon>Bacillales</taxon>
        <taxon>Bacillaceae</taxon>
        <taxon>Bacillus</taxon>
        <taxon>Bacillus cereus group</taxon>
    </lineage>
</organism>
<dbReference type="AlphaFoldDB" id="A0A242Z365"/>
<accession>A0A242Z365</accession>
<gene>
    <name evidence="1" type="ORF">BK730_19890</name>
</gene>
<evidence type="ECO:0000313" key="2">
    <source>
        <dbReference type="Proteomes" id="UP000194945"/>
    </source>
</evidence>
<name>A0A242Z365_9BACI</name>
<evidence type="ECO:0000313" key="1">
    <source>
        <dbReference type="EMBL" id="OTX86903.1"/>
    </source>
</evidence>
<sequence>MKKIMFFAGIVVLVMVFFNLKEDKNEPKLNAEMNNTQINVNQHKLDQTKINELASQIKQLFDDVDTRGHVYVHQSLGALENYLAANVTSRELAKNFVEEHFINQNGNIIYKSKPFLFDYEKNRTVRELDNNTYSVKQNNVVLTFKYNNDANAWRIVGIAYLNQ</sequence>
<protein>
    <submittedName>
        <fullName evidence="1">Uncharacterized protein</fullName>
    </submittedName>
</protein>
<reference evidence="1 2" key="1">
    <citation type="submission" date="2016-10" db="EMBL/GenBank/DDBJ databases">
        <title>Comparative genomics of Bacillus thuringiensis reveals a path to pathogens against multiple invertebrate hosts.</title>
        <authorList>
            <person name="Zheng J."/>
            <person name="Gao Q."/>
            <person name="Liu H."/>
            <person name="Peng D."/>
            <person name="Ruan L."/>
            <person name="Sun M."/>
        </authorList>
    </citation>
    <scope>NUCLEOTIDE SEQUENCE [LARGE SCALE GENOMIC DNA]</scope>
    <source>
        <strain evidence="1">BGSC 4BK1</strain>
    </source>
</reference>
<proteinExistence type="predicted"/>
<dbReference type="EMBL" id="NFDE01000057">
    <property type="protein sequence ID" value="OTX86903.1"/>
    <property type="molecule type" value="Genomic_DNA"/>
</dbReference>
<dbReference type="Proteomes" id="UP000194945">
    <property type="component" value="Unassembled WGS sequence"/>
</dbReference>